<evidence type="ECO:0000256" key="7">
    <source>
        <dbReference type="ARBA" id="ARBA00022737"/>
    </source>
</evidence>
<evidence type="ECO:0000256" key="2">
    <source>
        <dbReference type="ARBA" id="ARBA00009592"/>
    </source>
</evidence>
<gene>
    <name evidence="16" type="ORF">LUZ62_033695</name>
</gene>
<dbReference type="PRINTS" id="PR00019">
    <property type="entry name" value="LEURICHRPT"/>
</dbReference>
<dbReference type="EMBL" id="JAMFTS010000001">
    <property type="protein sequence ID" value="KAJ4821129.1"/>
    <property type="molecule type" value="Genomic_DNA"/>
</dbReference>
<dbReference type="SUPFAM" id="SSF52058">
    <property type="entry name" value="L domain-like"/>
    <property type="match status" value="1"/>
</dbReference>
<comment type="similarity">
    <text evidence="2">Belongs to the RLP family.</text>
</comment>
<dbReference type="PANTHER" id="PTHR48063:SF90">
    <property type="entry name" value="OS11G0565920 PROTEIN"/>
    <property type="match status" value="1"/>
</dbReference>
<keyword evidence="5 12" id="KW-0812">Transmembrane</keyword>
<dbReference type="Pfam" id="PF23598">
    <property type="entry name" value="LRR_14"/>
    <property type="match status" value="1"/>
</dbReference>
<keyword evidence="9 12" id="KW-0472">Membrane</keyword>
<dbReference type="SMART" id="SM00369">
    <property type="entry name" value="LRR_TYP"/>
    <property type="match status" value="8"/>
</dbReference>
<dbReference type="InterPro" id="IPR001611">
    <property type="entry name" value="Leu-rich_rpt"/>
</dbReference>
<proteinExistence type="inferred from homology"/>
<keyword evidence="7" id="KW-0677">Repeat</keyword>
<comment type="caution">
    <text evidence="16">The sequence shown here is derived from an EMBL/GenBank/DDBJ whole genome shotgun (WGS) entry which is preliminary data.</text>
</comment>
<dbReference type="Gene3D" id="3.80.10.10">
    <property type="entry name" value="Ribonuclease Inhibitor"/>
    <property type="match status" value="4"/>
</dbReference>
<evidence type="ECO:0000256" key="10">
    <source>
        <dbReference type="ARBA" id="ARBA00023170"/>
    </source>
</evidence>
<reference evidence="16" key="1">
    <citation type="submission" date="2022-08" db="EMBL/GenBank/DDBJ databases">
        <authorList>
            <person name="Marques A."/>
        </authorList>
    </citation>
    <scope>NUCLEOTIDE SEQUENCE</scope>
    <source>
        <strain evidence="16">RhyPub2mFocal</strain>
        <tissue evidence="16">Leaves</tissue>
    </source>
</reference>
<dbReference type="Pfam" id="PF08263">
    <property type="entry name" value="LRRNT_2"/>
    <property type="match status" value="1"/>
</dbReference>
<evidence type="ECO:0000313" key="17">
    <source>
        <dbReference type="Proteomes" id="UP001140206"/>
    </source>
</evidence>
<feature type="domain" description="Leucine-rich repeat-containing N-terminal plant-type" evidence="14">
    <location>
        <begin position="40"/>
        <end position="77"/>
    </location>
</feature>
<dbReference type="SUPFAM" id="SSF52047">
    <property type="entry name" value="RNI-like"/>
    <property type="match status" value="1"/>
</dbReference>
<feature type="transmembrane region" description="Helical" evidence="12">
    <location>
        <begin position="963"/>
        <end position="984"/>
    </location>
</feature>
<dbReference type="InterPro" id="IPR055414">
    <property type="entry name" value="LRR_R13L4/SHOC2-like"/>
</dbReference>
<accession>A0AAV8HU99</accession>
<feature type="signal peptide" evidence="13">
    <location>
        <begin position="1"/>
        <end position="26"/>
    </location>
</feature>
<feature type="domain" description="Disease resistance R13L4/SHOC-2-like LRR" evidence="15">
    <location>
        <begin position="114"/>
        <end position="304"/>
    </location>
</feature>
<evidence type="ECO:0000256" key="13">
    <source>
        <dbReference type="SAM" id="SignalP"/>
    </source>
</evidence>
<organism evidence="16 17">
    <name type="scientific">Rhynchospora pubera</name>
    <dbReference type="NCBI Taxonomy" id="906938"/>
    <lineage>
        <taxon>Eukaryota</taxon>
        <taxon>Viridiplantae</taxon>
        <taxon>Streptophyta</taxon>
        <taxon>Embryophyta</taxon>
        <taxon>Tracheophyta</taxon>
        <taxon>Spermatophyta</taxon>
        <taxon>Magnoliopsida</taxon>
        <taxon>Liliopsida</taxon>
        <taxon>Poales</taxon>
        <taxon>Cyperaceae</taxon>
        <taxon>Cyperoideae</taxon>
        <taxon>Rhynchosporeae</taxon>
        <taxon>Rhynchospora</taxon>
    </lineage>
</organism>
<dbReference type="InterPro" id="IPR032675">
    <property type="entry name" value="LRR_dom_sf"/>
</dbReference>
<keyword evidence="8 12" id="KW-1133">Transmembrane helix</keyword>
<evidence type="ECO:0000256" key="4">
    <source>
        <dbReference type="ARBA" id="ARBA00022614"/>
    </source>
</evidence>
<evidence type="ECO:0000256" key="11">
    <source>
        <dbReference type="ARBA" id="ARBA00023180"/>
    </source>
</evidence>
<evidence type="ECO:0000259" key="14">
    <source>
        <dbReference type="Pfam" id="PF08263"/>
    </source>
</evidence>
<evidence type="ECO:0000313" key="16">
    <source>
        <dbReference type="EMBL" id="KAJ4821129.1"/>
    </source>
</evidence>
<keyword evidence="4" id="KW-0433">Leucine-rich repeat</keyword>
<evidence type="ECO:0000256" key="8">
    <source>
        <dbReference type="ARBA" id="ARBA00022989"/>
    </source>
</evidence>
<keyword evidence="3" id="KW-1003">Cell membrane</keyword>
<dbReference type="FunFam" id="3.80.10.10:FF:000041">
    <property type="entry name" value="LRR receptor-like serine/threonine-protein kinase ERECTA"/>
    <property type="match status" value="2"/>
</dbReference>
<evidence type="ECO:0000256" key="3">
    <source>
        <dbReference type="ARBA" id="ARBA00022475"/>
    </source>
</evidence>
<comment type="subcellular location">
    <subcellularLocation>
        <location evidence="1">Cell membrane</location>
        <topology evidence="1">Single-pass type I membrane protein</topology>
    </subcellularLocation>
</comment>
<evidence type="ECO:0000256" key="6">
    <source>
        <dbReference type="ARBA" id="ARBA00022729"/>
    </source>
</evidence>
<evidence type="ECO:0000259" key="15">
    <source>
        <dbReference type="Pfam" id="PF23598"/>
    </source>
</evidence>
<keyword evidence="6 13" id="KW-0732">Signal</keyword>
<feature type="chain" id="PRO_5043339309" evidence="13">
    <location>
        <begin position="27"/>
        <end position="1015"/>
    </location>
</feature>
<protein>
    <submittedName>
        <fullName evidence="16">Receptor-like protein 12</fullName>
    </submittedName>
</protein>
<dbReference type="PANTHER" id="PTHR48063">
    <property type="entry name" value="LRR RECEPTOR-LIKE KINASE"/>
    <property type="match status" value="1"/>
</dbReference>
<evidence type="ECO:0000256" key="12">
    <source>
        <dbReference type="SAM" id="Phobius"/>
    </source>
</evidence>
<keyword evidence="11" id="KW-0325">Glycoprotein</keyword>
<evidence type="ECO:0000256" key="1">
    <source>
        <dbReference type="ARBA" id="ARBA00004251"/>
    </source>
</evidence>
<dbReference type="Pfam" id="PF13855">
    <property type="entry name" value="LRR_8"/>
    <property type="match status" value="1"/>
</dbReference>
<dbReference type="InterPro" id="IPR013210">
    <property type="entry name" value="LRR_N_plant-typ"/>
</dbReference>
<name>A0AAV8HU99_9POAL</name>
<dbReference type="Pfam" id="PF00560">
    <property type="entry name" value="LRR_1"/>
    <property type="match status" value="7"/>
</dbReference>
<keyword evidence="17" id="KW-1185">Reference proteome</keyword>
<evidence type="ECO:0000256" key="9">
    <source>
        <dbReference type="ARBA" id="ARBA00023136"/>
    </source>
</evidence>
<dbReference type="GO" id="GO:0005886">
    <property type="term" value="C:plasma membrane"/>
    <property type="evidence" value="ECO:0007669"/>
    <property type="project" value="UniProtKB-SubCell"/>
</dbReference>
<dbReference type="InterPro" id="IPR046956">
    <property type="entry name" value="RLP23-like"/>
</dbReference>
<keyword evidence="10 16" id="KW-0675">Receptor</keyword>
<evidence type="ECO:0000256" key="5">
    <source>
        <dbReference type="ARBA" id="ARBA00022692"/>
    </source>
</evidence>
<dbReference type="Proteomes" id="UP001140206">
    <property type="component" value="Chromosome 1"/>
</dbReference>
<dbReference type="AlphaFoldDB" id="A0AAV8HU99"/>
<dbReference type="FunFam" id="3.80.10.10:FF:001347">
    <property type="entry name" value="LRR receptor-like serine/threonine-protein kinase GSO2"/>
    <property type="match status" value="1"/>
</dbReference>
<sequence>MTKIKNIPSALFSFWVLLLTQATTLAANEEETRVKISCLPGERAALLTLKAGFVDPKHRLSSWEGHDCCCWSGVTCSKATGHVVKLDLSNTYIPNPEWDPYPDYSYALGGEIRSSLLSLRYLNYLDLSYNYFSNAKIPNFIGSLTELRYLNLSSSYFDGVIPPQLGNLSNLQYLDLSSNYYYIIEGNIPSQLGNLSNLQHLDLSFTFAYSNDVAWLAHLTSLKHLDLSAVYFSNSINWEGLGMLPHLQALYLSDCQLNETSFSLSHVNFTKLSTFDLSGNRFNNPQSLIWVRNMSGLKSVDFSNNNFDGRLPNVLRNMNSIEELHLGGNNLTDMKSSDVKNLTNLKILDLYENQLTRDITKFMEDLSLYGLQLLDLSGNNFYGNLSGWIGRMIGLTNLLLGDNNLSGRMPLSIRKLTQLIKLDLSYNNFYGPIPLSIRRLTKLINLDLHNNNFHGVITEKHLSGMTKLKTIYLIGNSLSLIVAPNWQPPFKLRFASFSSCRLGPQFPEWLKWQTNILFLDISNTSIADEVPVWFWRVFSKTYYLDLSKNNLSGFMPESLEFMSATQLFLSENQIQGLIPKLSKSFWIVDLSKNEFFDFFPSNWENINLEALDLRQNSLNGSIPQFICQLKYLHFLDLSHNFLVGNIPNCGRSNPDRSQKKYSRLGSSTNQSFVEQKHYSRLSFLFLSYNNLSGEFPKHLTYFNSLIVLILENNNFSGGIPPWIVKKLPALRLLLLGSNKFNGTIPDQIFQLEQLQILDLSNNNFNGIVPSSVKTMRAMTVKDEIDIDQRTSDINAEQEISFIKFMVLTIIEVATKGELLDFKKNILDFKSIDLSSNNLVGNIPEGIGALDGLINLNLSRNKLSGFIPRSIGNLQSLESLDFSNNELSGSIPSSLADLTFLSHLNMSYNNLSGRIPSGHQLQTLNDPSIYEGNNGLCGFPLPIECSESKSSQSFVSQNKNSHEFYVGAIIGFAVGTWMVYSIFIFSKSWRVAYFVIVDNMYDRLYLFVILNWARST</sequence>
<dbReference type="FunFam" id="3.80.10.10:FF:000213">
    <property type="entry name" value="Tyrosine-sulfated glycopeptide receptor 1"/>
    <property type="match status" value="1"/>
</dbReference>
<dbReference type="InterPro" id="IPR003591">
    <property type="entry name" value="Leu-rich_rpt_typical-subtyp"/>
</dbReference>